<feature type="compositionally biased region" description="Basic and acidic residues" evidence="1">
    <location>
        <begin position="104"/>
        <end position="118"/>
    </location>
</feature>
<evidence type="ECO:0000256" key="2">
    <source>
        <dbReference type="SAM" id="SignalP"/>
    </source>
</evidence>
<proteinExistence type="predicted"/>
<comment type="caution">
    <text evidence="3">The sequence shown here is derived from an EMBL/GenBank/DDBJ whole genome shotgun (WGS) entry which is preliminary data.</text>
</comment>
<gene>
    <name evidence="3" type="ORF">COO92_17500</name>
</gene>
<dbReference type="EMBL" id="NXGX01000007">
    <property type="protein sequence ID" value="PKR57160.1"/>
    <property type="molecule type" value="Genomic_DNA"/>
</dbReference>
<name>A0A2N3L379_9PROT</name>
<dbReference type="AlphaFoldDB" id="A0A2N3L379"/>
<keyword evidence="4" id="KW-1185">Reference proteome</keyword>
<keyword evidence="2" id="KW-0732">Signal</keyword>
<feature type="compositionally biased region" description="Basic and acidic residues" evidence="1">
    <location>
        <begin position="73"/>
        <end position="87"/>
    </location>
</feature>
<dbReference type="Proteomes" id="UP000233332">
    <property type="component" value="Unassembled WGS sequence"/>
</dbReference>
<feature type="signal peptide" evidence="2">
    <location>
        <begin position="1"/>
        <end position="25"/>
    </location>
</feature>
<evidence type="ECO:0000313" key="4">
    <source>
        <dbReference type="Proteomes" id="UP000233332"/>
    </source>
</evidence>
<evidence type="ECO:0000313" key="3">
    <source>
        <dbReference type="EMBL" id="PKR57160.1"/>
    </source>
</evidence>
<dbReference type="RefSeq" id="WP_101304239.1">
    <property type="nucleotide sequence ID" value="NZ_NXGX01000007.1"/>
</dbReference>
<reference evidence="3 4" key="1">
    <citation type="submission" date="2017-09" db="EMBL/GenBank/DDBJ databases">
        <title>Biodiversity and function of Thalassospira species in the particle-attached aromatic-hydrocarbon-degrading consortia from the surface seawater of the China South Sea.</title>
        <authorList>
            <person name="Dong C."/>
            <person name="Lai Q."/>
            <person name="Shao Z."/>
        </authorList>
    </citation>
    <scope>NUCLEOTIDE SEQUENCE [LARGE SCALE GENOMIC DNA]</scope>
    <source>
        <strain evidence="3 4">139Z-12</strain>
    </source>
</reference>
<organism evidence="3 4">
    <name type="scientific">Thalassospira lohafexi</name>
    <dbReference type="NCBI Taxonomy" id="744227"/>
    <lineage>
        <taxon>Bacteria</taxon>
        <taxon>Pseudomonadati</taxon>
        <taxon>Pseudomonadota</taxon>
        <taxon>Alphaproteobacteria</taxon>
        <taxon>Rhodospirillales</taxon>
        <taxon>Thalassospiraceae</taxon>
        <taxon>Thalassospira</taxon>
    </lineage>
</organism>
<sequence length="118" mass="11832">MSNSKGSKVALAVAGLILVAGAATAIAMTQSKGDNPLAIIGAEETSNATGAVKIPKIPAPDAEIGEAQPKSDPMADSKTEASPKTEEDGSAVPGMNNLLNNDAMTKDGATKEPAQKTE</sequence>
<feature type="region of interest" description="Disordered" evidence="1">
    <location>
        <begin position="51"/>
        <end position="118"/>
    </location>
</feature>
<protein>
    <submittedName>
        <fullName evidence="3">Uncharacterized protein</fullName>
    </submittedName>
</protein>
<evidence type="ECO:0000256" key="1">
    <source>
        <dbReference type="SAM" id="MobiDB-lite"/>
    </source>
</evidence>
<accession>A0A2N3L379</accession>
<feature type="chain" id="PRO_5014962875" evidence="2">
    <location>
        <begin position="26"/>
        <end position="118"/>
    </location>
</feature>